<gene>
    <name evidence="1" type="ORF">S01H4_23485</name>
</gene>
<dbReference type="AlphaFoldDB" id="X1BAP9"/>
<dbReference type="EMBL" id="BART01010903">
    <property type="protein sequence ID" value="GAG78332.1"/>
    <property type="molecule type" value="Genomic_DNA"/>
</dbReference>
<protein>
    <submittedName>
        <fullName evidence="1">Uncharacterized protein</fullName>
    </submittedName>
</protein>
<feature type="non-terminal residue" evidence="1">
    <location>
        <position position="77"/>
    </location>
</feature>
<organism evidence="1">
    <name type="scientific">marine sediment metagenome</name>
    <dbReference type="NCBI Taxonomy" id="412755"/>
    <lineage>
        <taxon>unclassified sequences</taxon>
        <taxon>metagenomes</taxon>
        <taxon>ecological metagenomes</taxon>
    </lineage>
</organism>
<reference evidence="1" key="1">
    <citation type="journal article" date="2014" name="Front. Microbiol.">
        <title>High frequency of phylogenetically diverse reductive dehalogenase-homologous genes in deep subseafloor sedimentary metagenomes.</title>
        <authorList>
            <person name="Kawai M."/>
            <person name="Futagami T."/>
            <person name="Toyoda A."/>
            <person name="Takaki Y."/>
            <person name="Nishi S."/>
            <person name="Hori S."/>
            <person name="Arai W."/>
            <person name="Tsubouchi T."/>
            <person name="Morono Y."/>
            <person name="Uchiyama I."/>
            <person name="Ito T."/>
            <person name="Fujiyama A."/>
            <person name="Inagaki F."/>
            <person name="Takami H."/>
        </authorList>
    </citation>
    <scope>NUCLEOTIDE SEQUENCE</scope>
    <source>
        <strain evidence="1">Expedition CK06-06</strain>
    </source>
</reference>
<comment type="caution">
    <text evidence="1">The sequence shown here is derived from an EMBL/GenBank/DDBJ whole genome shotgun (WGS) entry which is preliminary data.</text>
</comment>
<sequence>MRRGKIIELLEKNNLLIEFINNYWHYGKTEKGKSRIRQYKRIYTEFLNREVIEEEEEQERIEQTSFAYEDDIPLFLL</sequence>
<name>X1BAP9_9ZZZZ</name>
<accession>X1BAP9</accession>
<proteinExistence type="predicted"/>
<evidence type="ECO:0000313" key="1">
    <source>
        <dbReference type="EMBL" id="GAG78332.1"/>
    </source>
</evidence>